<organism evidence="1 2">
    <name type="scientific">Dyadobacter soli</name>
    <dbReference type="NCBI Taxonomy" id="659014"/>
    <lineage>
        <taxon>Bacteria</taxon>
        <taxon>Pseudomonadati</taxon>
        <taxon>Bacteroidota</taxon>
        <taxon>Cytophagia</taxon>
        <taxon>Cytophagales</taxon>
        <taxon>Spirosomataceae</taxon>
        <taxon>Dyadobacter</taxon>
    </lineage>
</organism>
<keyword evidence="2" id="KW-1185">Reference proteome</keyword>
<name>A0A1G7T6Y8_9BACT</name>
<reference evidence="2" key="1">
    <citation type="submission" date="2016-10" db="EMBL/GenBank/DDBJ databases">
        <authorList>
            <person name="Varghese N."/>
            <person name="Submissions S."/>
        </authorList>
    </citation>
    <scope>NUCLEOTIDE SEQUENCE [LARGE SCALE GENOMIC DNA]</scope>
    <source>
        <strain evidence="2">DSM 25329</strain>
    </source>
</reference>
<evidence type="ECO:0000313" key="2">
    <source>
        <dbReference type="Proteomes" id="UP000198748"/>
    </source>
</evidence>
<dbReference type="RefSeq" id="WP_262485717.1">
    <property type="nucleotide sequence ID" value="NZ_FNAN01000017.1"/>
</dbReference>
<dbReference type="AlphaFoldDB" id="A0A1G7T6Y8"/>
<protein>
    <submittedName>
        <fullName evidence="1">Uncharacterized protein</fullName>
    </submittedName>
</protein>
<accession>A0A1G7T6Y8</accession>
<dbReference type="EMBL" id="FNAN01000017">
    <property type="protein sequence ID" value="SDG30380.1"/>
    <property type="molecule type" value="Genomic_DNA"/>
</dbReference>
<proteinExistence type="predicted"/>
<dbReference type="PROSITE" id="PS51257">
    <property type="entry name" value="PROKAR_LIPOPROTEIN"/>
    <property type="match status" value="1"/>
</dbReference>
<evidence type="ECO:0000313" key="1">
    <source>
        <dbReference type="EMBL" id="SDG30380.1"/>
    </source>
</evidence>
<dbReference type="Proteomes" id="UP000198748">
    <property type="component" value="Unassembled WGS sequence"/>
</dbReference>
<sequence length="42" mass="4867">MEKLVFPLMISFVFVACKKDNPDPTPEIETIVGTWKHIAYEK</sequence>
<gene>
    <name evidence="1" type="ORF">SAMN04487996_11795</name>
</gene>